<feature type="domain" description="K+ potassium transporter integral membrane" evidence="12">
    <location>
        <begin position="108"/>
        <end position="598"/>
    </location>
</feature>
<comment type="caution">
    <text evidence="14">The sequence shown here is derived from an EMBL/GenBank/DDBJ whole genome shotgun (WGS) entry which is preliminary data.</text>
</comment>
<evidence type="ECO:0000313" key="14">
    <source>
        <dbReference type="EMBL" id="KAG0582202.1"/>
    </source>
</evidence>
<keyword evidence="7 10" id="KW-1133">Transmembrane helix</keyword>
<dbReference type="NCBIfam" id="TIGR00794">
    <property type="entry name" value="kup"/>
    <property type="match status" value="1"/>
</dbReference>
<feature type="transmembrane region" description="Helical" evidence="10">
    <location>
        <begin position="302"/>
        <end position="322"/>
    </location>
</feature>
<comment type="caution">
    <text evidence="10">Lacks conserved residue(s) required for the propagation of feature annotation.</text>
</comment>
<evidence type="ECO:0000259" key="12">
    <source>
        <dbReference type="Pfam" id="PF02705"/>
    </source>
</evidence>
<sequence>MASLGPAGMLPHSEYHPDTDNSKSSSEAGDTTPAPELLSTNGDEEIMRETMMQADELAAGKARAEGGGPFRRLSRKLTRPDSLDVESMRVRGMDHAAPKPSTAFILKLAFQSIGVVYGDLGTSPLYVYSSTFTSGIKTNLDILGVLSLIIYTIIAVPLVKYIFIVLRANDNGEGGTFALYSLICRHAKIGLAHNRQPTDLNISSYKLETPSRKMKRSTRVKEALENSKFWQNVLLVVVLLGPCLVIGDGSLTPAISVLSAIQGIGVQVQGLSPNVEVIITIVVLACLFSLQRFGTHRVAFMFGPAMLVWFLSIGIIGLFNIFRWDPSVFKAFNPYYAISYFIRNGKDGWTSLGGVVLCITGTEAMFADLGHFTVRSMQVAFTFLVFPSLMCAYIGQAAFLMKNQTVEDVGFTFYRSIPKPVYWPMFVVATCAAIIASQAMISATYSMIRNAMALGCFPRVTVVHTSRKIHGQIYIPEINWIIMVLSITIVGGFRSTEQIGHAYGIAVVGVFLISTCLLTLIMVMIWQTNIILCILFFAVFFTIEGTYFSAVLSKVTQGGWVPLVIATCFMTIMFSWHYGTRMKRMYEVAHKLSMDWVLSLGQSLGISRVPGVGLVYTELPQGVPAIFGHIITNLPAIHSTLVFVCIRYLAVSTIPEDERILIRRLGPRNYRMFRCAVRFGYTDHLDGPESDQSLESMLLASLQRFIRTEGMETTAAAASSPTEGIAPGDSSPVNDHFENGARDAKQQLRSEDELEAEHDAKTVDELIFLQKAREAGVVYVLGDSDVHAKKESWFFKKIVIDYIYSFLRRNCRTNTLYLSIPKARLLKVGMEYYV</sequence>
<dbReference type="GO" id="GO:0015079">
    <property type="term" value="F:potassium ion transmembrane transporter activity"/>
    <property type="evidence" value="ECO:0007669"/>
    <property type="project" value="UniProtKB-UniRule"/>
</dbReference>
<feature type="transmembrane region" description="Helical" evidence="10">
    <location>
        <begin position="379"/>
        <end position="401"/>
    </location>
</feature>
<evidence type="ECO:0000256" key="10">
    <source>
        <dbReference type="RuleBase" id="RU321113"/>
    </source>
</evidence>
<evidence type="ECO:0000256" key="7">
    <source>
        <dbReference type="ARBA" id="ARBA00022989"/>
    </source>
</evidence>
<evidence type="ECO:0000256" key="6">
    <source>
        <dbReference type="ARBA" id="ARBA00022958"/>
    </source>
</evidence>
<evidence type="ECO:0000256" key="1">
    <source>
        <dbReference type="ARBA" id="ARBA00004141"/>
    </source>
</evidence>
<dbReference type="PANTHER" id="PTHR30540:SF4">
    <property type="entry name" value="POTASSIUM TRANSPORTER 12-RELATED"/>
    <property type="match status" value="1"/>
</dbReference>
<evidence type="ECO:0000256" key="2">
    <source>
        <dbReference type="ARBA" id="ARBA00008440"/>
    </source>
</evidence>
<evidence type="ECO:0000259" key="13">
    <source>
        <dbReference type="Pfam" id="PF22776"/>
    </source>
</evidence>
<accession>A0A8T0IFR1</accession>
<feature type="transmembrane region" description="Helical" evidence="10">
    <location>
        <begin position="271"/>
        <end position="290"/>
    </location>
</feature>
<protein>
    <recommendedName>
        <fullName evidence="10">Potassium transporter</fullName>
    </recommendedName>
</protein>
<dbReference type="InterPro" id="IPR053951">
    <property type="entry name" value="K_trans_N"/>
</dbReference>
<feature type="transmembrane region" description="Helical" evidence="10">
    <location>
        <begin position="142"/>
        <end position="163"/>
    </location>
</feature>
<proteinExistence type="inferred from homology"/>
<gene>
    <name evidence="14" type="ORF">KC19_3G042000</name>
</gene>
<feature type="transmembrane region" description="Helical" evidence="10">
    <location>
        <begin position="349"/>
        <end position="367"/>
    </location>
</feature>
<feature type="transmembrane region" description="Helical" evidence="10">
    <location>
        <begin position="530"/>
        <end position="552"/>
    </location>
</feature>
<evidence type="ECO:0000256" key="11">
    <source>
        <dbReference type="SAM" id="MobiDB-lite"/>
    </source>
</evidence>
<feature type="transmembrane region" description="Helical" evidence="10">
    <location>
        <begin position="478"/>
        <end position="496"/>
    </location>
</feature>
<dbReference type="Pfam" id="PF02705">
    <property type="entry name" value="K_trans"/>
    <property type="match status" value="1"/>
</dbReference>
<reference evidence="14" key="1">
    <citation type="submission" date="2020-06" db="EMBL/GenBank/DDBJ databases">
        <title>WGS assembly of Ceratodon purpureus strain R40.</title>
        <authorList>
            <person name="Carey S.B."/>
            <person name="Jenkins J."/>
            <person name="Shu S."/>
            <person name="Lovell J.T."/>
            <person name="Sreedasyam A."/>
            <person name="Maumus F."/>
            <person name="Tiley G.P."/>
            <person name="Fernandez-Pozo N."/>
            <person name="Barry K."/>
            <person name="Chen C."/>
            <person name="Wang M."/>
            <person name="Lipzen A."/>
            <person name="Daum C."/>
            <person name="Saski C.A."/>
            <person name="Payton A.C."/>
            <person name="Mcbreen J.C."/>
            <person name="Conrad R.E."/>
            <person name="Kollar L.M."/>
            <person name="Olsson S."/>
            <person name="Huttunen S."/>
            <person name="Landis J.B."/>
            <person name="Wickett N.J."/>
            <person name="Johnson M.G."/>
            <person name="Rensing S.A."/>
            <person name="Grimwood J."/>
            <person name="Schmutz J."/>
            <person name="Mcdaniel S.F."/>
        </authorList>
    </citation>
    <scope>NUCLEOTIDE SEQUENCE</scope>
    <source>
        <strain evidence="14">R40</strain>
    </source>
</reference>
<dbReference type="AlphaFoldDB" id="A0A8T0IFR1"/>
<evidence type="ECO:0000256" key="9">
    <source>
        <dbReference type="ARBA" id="ARBA00023136"/>
    </source>
</evidence>
<name>A0A8T0IFR1_CERPU</name>
<feature type="region of interest" description="Disordered" evidence="11">
    <location>
        <begin position="1"/>
        <end position="42"/>
    </location>
</feature>
<comment type="similarity">
    <text evidence="2 10">Belongs to the HAK/KUP transporter (TC 2.A.72.3) family.</text>
</comment>
<evidence type="ECO:0000256" key="5">
    <source>
        <dbReference type="ARBA" id="ARBA00022692"/>
    </source>
</evidence>
<dbReference type="GO" id="GO:0016020">
    <property type="term" value="C:membrane"/>
    <property type="evidence" value="ECO:0007669"/>
    <property type="project" value="UniProtKB-SubCell"/>
</dbReference>
<feature type="region of interest" description="Disordered" evidence="11">
    <location>
        <begin position="713"/>
        <end position="736"/>
    </location>
</feature>
<keyword evidence="8 10" id="KW-0406">Ion transport</keyword>
<feature type="transmembrane region" description="Helical" evidence="10">
    <location>
        <begin position="421"/>
        <end position="441"/>
    </location>
</feature>
<feature type="domain" description="K+ potassium transporter C-terminal" evidence="13">
    <location>
        <begin position="610"/>
        <end position="833"/>
    </location>
</feature>
<feature type="transmembrane region" description="Helical" evidence="10">
    <location>
        <begin position="558"/>
        <end position="576"/>
    </location>
</feature>
<keyword evidence="4 10" id="KW-0633">Potassium transport</keyword>
<dbReference type="InterPro" id="IPR003855">
    <property type="entry name" value="K+_transporter"/>
</dbReference>
<evidence type="ECO:0000256" key="3">
    <source>
        <dbReference type="ARBA" id="ARBA00022448"/>
    </source>
</evidence>
<dbReference type="PANTHER" id="PTHR30540">
    <property type="entry name" value="OSMOTIC STRESS POTASSIUM TRANSPORTER"/>
    <property type="match status" value="1"/>
</dbReference>
<evidence type="ECO:0000256" key="4">
    <source>
        <dbReference type="ARBA" id="ARBA00022538"/>
    </source>
</evidence>
<dbReference type="Pfam" id="PF22776">
    <property type="entry name" value="K_trans_C"/>
    <property type="match status" value="1"/>
</dbReference>
<keyword evidence="3" id="KW-0813">Transport</keyword>
<keyword evidence="6 10" id="KW-0630">Potassium</keyword>
<comment type="function">
    <text evidence="10">Potassium transporter.</text>
</comment>
<dbReference type="InterPro" id="IPR053952">
    <property type="entry name" value="K_trans_C"/>
</dbReference>
<comment type="subcellular location">
    <subcellularLocation>
        <location evidence="1 10">Membrane</location>
        <topology evidence="1 10">Multi-pass membrane protein</topology>
    </subcellularLocation>
</comment>
<evidence type="ECO:0000313" key="15">
    <source>
        <dbReference type="Proteomes" id="UP000822688"/>
    </source>
</evidence>
<keyword evidence="5 10" id="KW-0812">Transmembrane</keyword>
<evidence type="ECO:0000256" key="8">
    <source>
        <dbReference type="ARBA" id="ARBA00023065"/>
    </source>
</evidence>
<dbReference type="EMBL" id="CM026423">
    <property type="protein sequence ID" value="KAG0582202.1"/>
    <property type="molecule type" value="Genomic_DNA"/>
</dbReference>
<feature type="transmembrane region" description="Helical" evidence="10">
    <location>
        <begin position="229"/>
        <end position="251"/>
    </location>
</feature>
<feature type="transmembrane region" description="Helical" evidence="10">
    <location>
        <begin position="502"/>
        <end position="523"/>
    </location>
</feature>
<dbReference type="Proteomes" id="UP000822688">
    <property type="component" value="Chromosome 3"/>
</dbReference>
<keyword evidence="15" id="KW-1185">Reference proteome</keyword>
<organism evidence="14 15">
    <name type="scientific">Ceratodon purpureus</name>
    <name type="common">Fire moss</name>
    <name type="synonym">Dicranum purpureum</name>
    <dbReference type="NCBI Taxonomy" id="3225"/>
    <lineage>
        <taxon>Eukaryota</taxon>
        <taxon>Viridiplantae</taxon>
        <taxon>Streptophyta</taxon>
        <taxon>Embryophyta</taxon>
        <taxon>Bryophyta</taxon>
        <taxon>Bryophytina</taxon>
        <taxon>Bryopsida</taxon>
        <taxon>Dicranidae</taxon>
        <taxon>Pseudoditrichales</taxon>
        <taxon>Ditrichaceae</taxon>
        <taxon>Ceratodon</taxon>
    </lineage>
</organism>
<keyword evidence="9 10" id="KW-0472">Membrane</keyword>